<evidence type="ECO:0000313" key="2">
    <source>
        <dbReference type="EMBL" id="KAF1745838.1"/>
    </source>
</evidence>
<proteinExistence type="predicted"/>
<evidence type="ECO:0000313" key="5">
    <source>
        <dbReference type="Proteomes" id="UP000483820"/>
    </source>
</evidence>
<comment type="caution">
    <text evidence="3">The sequence shown here is derived from an EMBL/GenBank/DDBJ whole genome shotgun (WGS) entry which is preliminary data.</text>
</comment>
<keyword evidence="1" id="KW-0175">Coiled coil</keyword>
<keyword evidence="4" id="KW-1185">Reference proteome</keyword>
<sequence>MPPGGSTVGPFTPDVFYEYEPHALSREEIDNRRIQQNTFRLFQETLEQVRALAEQIQEGIEQTARIQEEHRRIQKAMRRQKRLNRKRARQMEEQDEQRRLVIKMFFSCRERRQAFPDLARQYFQSIS</sequence>
<dbReference type="EMBL" id="WUAV01000006">
    <property type="protein sequence ID" value="KAF1745838.1"/>
    <property type="molecule type" value="Genomic_DNA"/>
</dbReference>
<evidence type="ECO:0000256" key="1">
    <source>
        <dbReference type="SAM" id="Coils"/>
    </source>
</evidence>
<dbReference type="Proteomes" id="UP000483820">
    <property type="component" value="Chromosome X"/>
</dbReference>
<organism evidence="3 4">
    <name type="scientific">Caenorhabditis remanei</name>
    <name type="common">Caenorhabditis vulgaris</name>
    <dbReference type="NCBI Taxonomy" id="31234"/>
    <lineage>
        <taxon>Eukaryota</taxon>
        <taxon>Metazoa</taxon>
        <taxon>Ecdysozoa</taxon>
        <taxon>Nematoda</taxon>
        <taxon>Chromadorea</taxon>
        <taxon>Rhabditida</taxon>
        <taxon>Rhabditina</taxon>
        <taxon>Rhabditomorpha</taxon>
        <taxon>Rhabditoidea</taxon>
        <taxon>Rhabditidae</taxon>
        <taxon>Peloderinae</taxon>
        <taxon>Caenorhabditis</taxon>
    </lineage>
</organism>
<evidence type="ECO:0000313" key="4">
    <source>
        <dbReference type="Proteomes" id="UP000216624"/>
    </source>
</evidence>
<accession>A0A261BAG9</accession>
<name>A0A261BAG9_CAERE</name>
<reference evidence="4" key="2">
    <citation type="submission" date="2017-08" db="EMBL/GenBank/DDBJ databases">
        <authorList>
            <person name="Fierst J.L."/>
        </authorList>
    </citation>
    <scope>NUCLEOTIDE SEQUENCE [LARGE SCALE GENOMIC DNA]</scope>
    <source>
        <strain evidence="4">PX439</strain>
    </source>
</reference>
<gene>
    <name evidence="3" type="ORF">FL82_00040</name>
    <name evidence="2" type="ORF">GCK72_022285</name>
</gene>
<feature type="coiled-coil region" evidence="1">
    <location>
        <begin position="66"/>
        <end position="93"/>
    </location>
</feature>
<protein>
    <submittedName>
        <fullName evidence="3">Uncharacterized protein</fullName>
    </submittedName>
</protein>
<dbReference type="AlphaFoldDB" id="A0A261BAG9"/>
<dbReference type="Proteomes" id="UP000216624">
    <property type="component" value="Unassembled WGS sequence"/>
</dbReference>
<dbReference type="EMBL" id="NMWX01000001">
    <property type="protein sequence ID" value="OZG07008.1"/>
    <property type="molecule type" value="Genomic_DNA"/>
</dbReference>
<evidence type="ECO:0000313" key="3">
    <source>
        <dbReference type="EMBL" id="OZG07008.1"/>
    </source>
</evidence>
<feature type="non-terminal residue" evidence="3">
    <location>
        <position position="1"/>
    </location>
</feature>
<reference evidence="3" key="1">
    <citation type="submission" date="2017-08" db="EMBL/GenBank/DDBJ databases">
        <authorList>
            <person name="de Groot N.N."/>
        </authorList>
    </citation>
    <scope>NUCLEOTIDE SEQUENCE [LARGE SCALE GENOMIC DNA]</scope>
    <source>
        <strain evidence="3">PX439</strain>
    </source>
</reference>
<reference evidence="2 5" key="3">
    <citation type="submission" date="2019-12" db="EMBL/GenBank/DDBJ databases">
        <title>Chromosome-level assembly of the Caenorhabditis remanei genome.</title>
        <authorList>
            <person name="Teterina A.A."/>
            <person name="Willis J.H."/>
            <person name="Phillips P.C."/>
        </authorList>
    </citation>
    <scope>NUCLEOTIDE SEQUENCE [LARGE SCALE GENOMIC DNA]</scope>
    <source>
        <strain evidence="2 5">PX506</strain>
        <tissue evidence="2">Whole organism</tissue>
    </source>
</reference>